<gene>
    <name evidence="2" type="ORF">LCGC14_0384420</name>
</gene>
<accession>A0A0F9WAB0</accession>
<proteinExistence type="predicted"/>
<name>A0A0F9WAB0_9ZZZZ</name>
<reference evidence="2" key="1">
    <citation type="journal article" date="2015" name="Nature">
        <title>Complex archaea that bridge the gap between prokaryotes and eukaryotes.</title>
        <authorList>
            <person name="Spang A."/>
            <person name="Saw J.H."/>
            <person name="Jorgensen S.L."/>
            <person name="Zaremba-Niedzwiedzka K."/>
            <person name="Martijn J."/>
            <person name="Lind A.E."/>
            <person name="van Eijk R."/>
            <person name="Schleper C."/>
            <person name="Guy L."/>
            <person name="Ettema T.J."/>
        </authorList>
    </citation>
    <scope>NUCLEOTIDE SEQUENCE</scope>
</reference>
<dbReference type="EMBL" id="LAZR01000316">
    <property type="protein sequence ID" value="KKN75068.1"/>
    <property type="molecule type" value="Genomic_DNA"/>
</dbReference>
<dbReference type="AlphaFoldDB" id="A0A0F9WAB0"/>
<evidence type="ECO:0000313" key="2">
    <source>
        <dbReference type="EMBL" id="KKN75068.1"/>
    </source>
</evidence>
<feature type="region of interest" description="Disordered" evidence="1">
    <location>
        <begin position="1"/>
        <end position="24"/>
    </location>
</feature>
<evidence type="ECO:0000256" key="1">
    <source>
        <dbReference type="SAM" id="MobiDB-lite"/>
    </source>
</evidence>
<comment type="caution">
    <text evidence="2">The sequence shown here is derived from an EMBL/GenBank/DDBJ whole genome shotgun (WGS) entry which is preliminary data.</text>
</comment>
<organism evidence="2">
    <name type="scientific">marine sediment metagenome</name>
    <dbReference type="NCBI Taxonomy" id="412755"/>
    <lineage>
        <taxon>unclassified sequences</taxon>
        <taxon>metagenomes</taxon>
        <taxon>ecological metagenomes</taxon>
    </lineage>
</organism>
<protein>
    <submittedName>
        <fullName evidence="2">Uncharacterized protein</fullName>
    </submittedName>
</protein>
<feature type="compositionally biased region" description="Basic and acidic residues" evidence="1">
    <location>
        <begin position="1"/>
        <end position="11"/>
    </location>
</feature>
<sequence>MADDADRRDEEVTGPVPTQHEAESLASLMRDPSWQVFHEYLDRIIARAKPKHMRLNQNQETAGYYKGVQNVCEDIQDLPEAIARQVFPAKEETKNQGGLE</sequence>